<dbReference type="AlphaFoldDB" id="A0A6G1GS50"/>
<dbReference type="GO" id="GO:0016020">
    <property type="term" value="C:membrane"/>
    <property type="evidence" value="ECO:0007669"/>
    <property type="project" value="UniProtKB-SubCell"/>
</dbReference>
<evidence type="ECO:0000256" key="3">
    <source>
        <dbReference type="ARBA" id="ARBA00022989"/>
    </source>
</evidence>
<dbReference type="EMBL" id="ML977174">
    <property type="protein sequence ID" value="KAF1983578.1"/>
    <property type="molecule type" value="Genomic_DNA"/>
</dbReference>
<accession>A0A6G1GS50</accession>
<gene>
    <name evidence="5" type="ORF">K402DRAFT_423685</name>
</gene>
<keyword evidence="6" id="KW-1185">Reference proteome</keyword>
<organism evidence="5 6">
    <name type="scientific">Aulographum hederae CBS 113979</name>
    <dbReference type="NCBI Taxonomy" id="1176131"/>
    <lineage>
        <taxon>Eukaryota</taxon>
        <taxon>Fungi</taxon>
        <taxon>Dikarya</taxon>
        <taxon>Ascomycota</taxon>
        <taxon>Pezizomycotina</taxon>
        <taxon>Dothideomycetes</taxon>
        <taxon>Pleosporomycetidae</taxon>
        <taxon>Aulographales</taxon>
        <taxon>Aulographaceae</taxon>
    </lineage>
</organism>
<dbReference type="Proteomes" id="UP000800041">
    <property type="component" value="Unassembled WGS sequence"/>
</dbReference>
<keyword evidence="3" id="KW-1133">Transmembrane helix</keyword>
<evidence type="ECO:0000256" key="4">
    <source>
        <dbReference type="ARBA" id="ARBA00023136"/>
    </source>
</evidence>
<sequence>MSSRLGEILERPHTISSCANFDGVTHWSDFMKYIQAVGINDARLSLRDILKRIDRLRYENTARPSTSYANACQMVLNHLDYHHCLLQHLCNHLHTFPSSWKLSTTPAWVDATVAAARNLDSEIALTCEHIKTCRTIVLEQHILQQSQRTPVLTILASIFIPAGFVASYYSMNPSNLNHRTEDMTPITGNITMPGGSSGSSGSSDPTIGVLNVTSGYPDSKIWPTTTPGSFFALAIPLAAVTVFLPLRSDMVGLACVRLSVLSERRDLEGIGEKQLPI</sequence>
<evidence type="ECO:0000313" key="5">
    <source>
        <dbReference type="EMBL" id="KAF1983578.1"/>
    </source>
</evidence>
<dbReference type="Gene3D" id="1.20.58.340">
    <property type="entry name" value="Magnesium transport protein CorA, transmembrane region"/>
    <property type="match status" value="1"/>
</dbReference>
<evidence type="ECO:0000256" key="1">
    <source>
        <dbReference type="ARBA" id="ARBA00004141"/>
    </source>
</evidence>
<dbReference type="SUPFAM" id="SSF144083">
    <property type="entry name" value="Magnesium transport protein CorA, transmembrane region"/>
    <property type="match status" value="1"/>
</dbReference>
<dbReference type="InterPro" id="IPR045863">
    <property type="entry name" value="CorA_TM1_TM2"/>
</dbReference>
<name>A0A6G1GS50_9PEZI</name>
<keyword evidence="4" id="KW-0472">Membrane</keyword>
<reference evidence="5" key="1">
    <citation type="journal article" date="2020" name="Stud. Mycol.">
        <title>101 Dothideomycetes genomes: a test case for predicting lifestyles and emergence of pathogens.</title>
        <authorList>
            <person name="Haridas S."/>
            <person name="Albert R."/>
            <person name="Binder M."/>
            <person name="Bloem J."/>
            <person name="Labutti K."/>
            <person name="Salamov A."/>
            <person name="Andreopoulos B."/>
            <person name="Baker S."/>
            <person name="Barry K."/>
            <person name="Bills G."/>
            <person name="Bluhm B."/>
            <person name="Cannon C."/>
            <person name="Castanera R."/>
            <person name="Culley D."/>
            <person name="Daum C."/>
            <person name="Ezra D."/>
            <person name="Gonzalez J."/>
            <person name="Henrissat B."/>
            <person name="Kuo A."/>
            <person name="Liang C."/>
            <person name="Lipzen A."/>
            <person name="Lutzoni F."/>
            <person name="Magnuson J."/>
            <person name="Mondo S."/>
            <person name="Nolan M."/>
            <person name="Ohm R."/>
            <person name="Pangilinan J."/>
            <person name="Park H.-J."/>
            <person name="Ramirez L."/>
            <person name="Alfaro M."/>
            <person name="Sun H."/>
            <person name="Tritt A."/>
            <person name="Yoshinaga Y."/>
            <person name="Zwiers L.-H."/>
            <person name="Turgeon B."/>
            <person name="Goodwin S."/>
            <person name="Spatafora J."/>
            <person name="Crous P."/>
            <person name="Grigoriev I."/>
        </authorList>
    </citation>
    <scope>NUCLEOTIDE SEQUENCE</scope>
    <source>
        <strain evidence="5">CBS 113979</strain>
    </source>
</reference>
<evidence type="ECO:0000256" key="2">
    <source>
        <dbReference type="ARBA" id="ARBA00022692"/>
    </source>
</evidence>
<dbReference type="OrthoDB" id="3231000at2759"/>
<evidence type="ECO:0000313" key="6">
    <source>
        <dbReference type="Proteomes" id="UP000800041"/>
    </source>
</evidence>
<protein>
    <submittedName>
        <fullName evidence="5">Uncharacterized protein</fullName>
    </submittedName>
</protein>
<keyword evidence="2" id="KW-0812">Transmembrane</keyword>
<proteinExistence type="predicted"/>
<comment type="subcellular location">
    <subcellularLocation>
        <location evidence="1">Membrane</location>
        <topology evidence="1">Multi-pass membrane protein</topology>
    </subcellularLocation>
</comment>